<dbReference type="InterPro" id="IPR050266">
    <property type="entry name" value="AB_hydrolase_sf"/>
</dbReference>
<keyword evidence="3" id="KW-1185">Reference proteome</keyword>
<dbReference type="PANTHER" id="PTHR43798">
    <property type="entry name" value="MONOACYLGLYCEROL LIPASE"/>
    <property type="match status" value="1"/>
</dbReference>
<dbReference type="GO" id="GO:0003824">
    <property type="term" value="F:catalytic activity"/>
    <property type="evidence" value="ECO:0007669"/>
    <property type="project" value="InterPro"/>
</dbReference>
<evidence type="ECO:0000259" key="1">
    <source>
        <dbReference type="Pfam" id="PF00561"/>
    </source>
</evidence>
<name>A0A4R8CPD1_9ACTN</name>
<dbReference type="SUPFAM" id="SSF53474">
    <property type="entry name" value="alpha/beta-Hydrolases"/>
    <property type="match status" value="1"/>
</dbReference>
<dbReference type="PRINTS" id="PR00111">
    <property type="entry name" value="ABHYDROLASE"/>
</dbReference>
<dbReference type="PANTHER" id="PTHR43798:SF24">
    <property type="entry name" value="CIS-3-ALKYL-4-ALKYLOXETAN-2-ONE DECARBOXYLASE"/>
    <property type="match status" value="1"/>
</dbReference>
<organism evidence="2 3">
    <name type="scientific">Kribbella pratensis</name>
    <dbReference type="NCBI Taxonomy" id="2512112"/>
    <lineage>
        <taxon>Bacteria</taxon>
        <taxon>Bacillati</taxon>
        <taxon>Actinomycetota</taxon>
        <taxon>Actinomycetes</taxon>
        <taxon>Propionibacteriales</taxon>
        <taxon>Kribbellaceae</taxon>
        <taxon>Kribbella</taxon>
    </lineage>
</organism>
<gene>
    <name evidence="2" type="ORF">EV653_3143</name>
</gene>
<dbReference type="Pfam" id="PF00561">
    <property type="entry name" value="Abhydrolase_1"/>
    <property type="match status" value="1"/>
</dbReference>
<dbReference type="PRINTS" id="PR00412">
    <property type="entry name" value="EPOXHYDRLASE"/>
</dbReference>
<protein>
    <submittedName>
        <fullName evidence="2">Haloalkane dehalogenase</fullName>
    </submittedName>
</protein>
<dbReference type="NCBIfam" id="NF002043">
    <property type="entry name" value="PRK00870.1"/>
    <property type="match status" value="1"/>
</dbReference>
<dbReference type="EMBL" id="SODP01000001">
    <property type="protein sequence ID" value="TDW77955.1"/>
    <property type="molecule type" value="Genomic_DNA"/>
</dbReference>
<comment type="caution">
    <text evidence="2">The sequence shown here is derived from an EMBL/GenBank/DDBJ whole genome shotgun (WGS) entry which is preliminary data.</text>
</comment>
<dbReference type="InterPro" id="IPR006311">
    <property type="entry name" value="TAT_signal"/>
</dbReference>
<dbReference type="RefSeq" id="WP_134103376.1">
    <property type="nucleotide sequence ID" value="NZ_SODP01000001.1"/>
</dbReference>
<proteinExistence type="predicted"/>
<dbReference type="Gene3D" id="3.40.50.1820">
    <property type="entry name" value="alpha/beta hydrolase"/>
    <property type="match status" value="1"/>
</dbReference>
<dbReference type="Proteomes" id="UP000295146">
    <property type="component" value="Unassembled WGS sequence"/>
</dbReference>
<dbReference type="InterPro" id="IPR000639">
    <property type="entry name" value="Epox_hydrolase-like"/>
</dbReference>
<evidence type="ECO:0000313" key="2">
    <source>
        <dbReference type="EMBL" id="TDW77955.1"/>
    </source>
</evidence>
<dbReference type="PROSITE" id="PS51318">
    <property type="entry name" value="TAT"/>
    <property type="match status" value="1"/>
</dbReference>
<evidence type="ECO:0000313" key="3">
    <source>
        <dbReference type="Proteomes" id="UP000295146"/>
    </source>
</evidence>
<dbReference type="GO" id="GO:0016020">
    <property type="term" value="C:membrane"/>
    <property type="evidence" value="ECO:0007669"/>
    <property type="project" value="TreeGrafter"/>
</dbReference>
<sequence length="358" mass="39422">MDQTIKRRWLLSAATAITGGAVLGSVGGSNQAAVALGDGSVVDPSGGIIRTPPERFATLPDYPFETHFASVKLGGASGARVRMHYLDERPADPAKASGETILLLHGNPSWSYLYRHVVPLLVEAGHRCVAVDLVGFGKSDKLTDRFAYTSQRHVDWLAEAVFEYLDLRDVTMVCHDWGGMLGLRLLAREPSRFRRIVASNFGLAEGGRDLGPGWAYLAQWQQLTQRTEQLRASQVIENFTTSGLRPAVRRGYDAPFPDDPSLHGFRRFAVLIPITADDEANPAIRQTWDVLETLRTPFLCVFSDQDHVFHGDHSGLSARIPGAQGQPHVVIKDAAHFVQEDQPSEFAAAVNDFIERTR</sequence>
<reference evidence="2 3" key="1">
    <citation type="submission" date="2019-03" db="EMBL/GenBank/DDBJ databases">
        <title>Genomic Encyclopedia of Type Strains, Phase III (KMG-III): the genomes of soil and plant-associated and newly described type strains.</title>
        <authorList>
            <person name="Whitman W."/>
        </authorList>
    </citation>
    <scope>NUCLEOTIDE SEQUENCE [LARGE SCALE GENOMIC DNA]</scope>
    <source>
        <strain evidence="2 3">VKM Ac-2573</strain>
    </source>
</reference>
<dbReference type="OrthoDB" id="812569at2"/>
<accession>A0A4R8CPD1</accession>
<dbReference type="InterPro" id="IPR000073">
    <property type="entry name" value="AB_hydrolase_1"/>
</dbReference>
<feature type="domain" description="AB hydrolase-1" evidence="1">
    <location>
        <begin position="100"/>
        <end position="342"/>
    </location>
</feature>
<dbReference type="InterPro" id="IPR029058">
    <property type="entry name" value="AB_hydrolase_fold"/>
</dbReference>
<dbReference type="AlphaFoldDB" id="A0A4R8CPD1"/>